<evidence type="ECO:0000313" key="1">
    <source>
        <dbReference type="Proteomes" id="UP000095281"/>
    </source>
</evidence>
<proteinExistence type="predicted"/>
<dbReference type="WBParaSite" id="MhA1_Contig33.frz3.gene5">
    <property type="protein sequence ID" value="MhA1_Contig33.frz3.gene5"/>
    <property type="gene ID" value="MhA1_Contig33.frz3.gene5"/>
</dbReference>
<reference evidence="2" key="1">
    <citation type="submission" date="2016-11" db="UniProtKB">
        <authorList>
            <consortium name="WormBaseParasite"/>
        </authorList>
    </citation>
    <scope>IDENTIFICATION</scope>
</reference>
<evidence type="ECO:0000313" key="2">
    <source>
        <dbReference type="WBParaSite" id="MhA1_Contig33.frz3.gene5"/>
    </source>
</evidence>
<organism evidence="1 2">
    <name type="scientific">Meloidogyne hapla</name>
    <name type="common">Root-knot nematode worm</name>
    <dbReference type="NCBI Taxonomy" id="6305"/>
    <lineage>
        <taxon>Eukaryota</taxon>
        <taxon>Metazoa</taxon>
        <taxon>Ecdysozoa</taxon>
        <taxon>Nematoda</taxon>
        <taxon>Chromadorea</taxon>
        <taxon>Rhabditida</taxon>
        <taxon>Tylenchina</taxon>
        <taxon>Tylenchomorpha</taxon>
        <taxon>Tylenchoidea</taxon>
        <taxon>Meloidogynidae</taxon>
        <taxon>Meloidogyninae</taxon>
        <taxon>Meloidogyne</taxon>
    </lineage>
</organism>
<sequence length="433" mass="49622">MNYQNIAVSRDVQTLIGQKVVEKCRFVDDGFFKIFCCPNFYRLSALSSISRLSILTLNCAKIQLRSANGKDSLIIDLSKFSGYVYLKRLIELMFNYSGYCIKEIHFISLKDVDFDKLMGILQNLTGVKVLSLPYEFANRRSKKMEKLIQNNVNSLVALKHLTHPLVLPREMRERLVAIHTSTLRNGTLEREQDFFAFYTSGASLPSVLEPLAKNGVSMRIEVHRLNKPFRSAKTAFASHGCRSMNLLSKIVLLKFTSIILSAIESKSIHKLLTNLVKAHQIFPKLTNLEVEFKLLDAYPNNYSQITDIEENDVVSPMALDSLNLSEILIGWINSQTFPFKVFAKVCLSVDYVLSENENKNEMLERAMRETTLSLTGTRWAQIKWNNIGSYCFAREQIEINEQSKFEYSLDYRSSIYSQKSYTDDVLFNIGHSL</sequence>
<dbReference type="AlphaFoldDB" id="A0A1I8BLU8"/>
<accession>A0A1I8BLU8</accession>
<keyword evidence="1" id="KW-1185">Reference proteome</keyword>
<protein>
    <submittedName>
        <fullName evidence="2">F-box domain-containing protein</fullName>
    </submittedName>
</protein>
<dbReference type="Proteomes" id="UP000095281">
    <property type="component" value="Unplaced"/>
</dbReference>
<name>A0A1I8BLU8_MELHA</name>